<reference evidence="3" key="1">
    <citation type="submission" date="2021-02" db="EMBL/GenBank/DDBJ databases">
        <authorList>
            <person name="Nowell W R."/>
        </authorList>
    </citation>
    <scope>NUCLEOTIDE SEQUENCE</scope>
</reference>
<accession>A0A814JX48</accession>
<gene>
    <name evidence="4" type="ORF">EDS130_LOCUS30362</name>
    <name evidence="3" type="ORF">XAT740_LOCUS15437</name>
</gene>
<keyword evidence="2" id="KW-0812">Transmembrane</keyword>
<evidence type="ECO:0000256" key="2">
    <source>
        <dbReference type="SAM" id="Phobius"/>
    </source>
</evidence>
<evidence type="ECO:0000313" key="3">
    <source>
        <dbReference type="EMBL" id="CAF1044375.1"/>
    </source>
</evidence>
<dbReference type="Proteomes" id="UP000663852">
    <property type="component" value="Unassembled WGS sequence"/>
</dbReference>
<keyword evidence="5" id="KW-1185">Reference proteome</keyword>
<protein>
    <submittedName>
        <fullName evidence="3">Uncharacterized protein</fullName>
    </submittedName>
</protein>
<dbReference type="OrthoDB" id="10015324at2759"/>
<feature type="transmembrane region" description="Helical" evidence="2">
    <location>
        <begin position="91"/>
        <end position="116"/>
    </location>
</feature>
<comment type="caution">
    <text evidence="3">The sequence shown here is derived from an EMBL/GenBank/DDBJ whole genome shotgun (WGS) entry which is preliminary data.</text>
</comment>
<keyword evidence="2" id="KW-1133">Transmembrane helix</keyword>
<name>A0A814JX48_ADIRI</name>
<evidence type="ECO:0000313" key="5">
    <source>
        <dbReference type="Proteomes" id="UP000663828"/>
    </source>
</evidence>
<feature type="compositionally biased region" description="Polar residues" evidence="1">
    <location>
        <begin position="28"/>
        <end position="49"/>
    </location>
</feature>
<sequence length="317" mass="34387">MPGQQVVYLLSIREEHPRKSRVILQESNLYPETQPEQTGRTSNTISPSPSLREYERTLTPSQLRSSQEEMFKKPTINNNKTRQRNKFYRRLIYLFGCSFITVIILSLIACIIALAVPQKSTTTTTTTTTATTTTTTTSSTSSTSSTSTSTSSTTSTSQTTSTTTSCTSVPSSNLLQSNGGSSWALYSFNYTASTTAPTLTFGFTNGGADTNYLDTVSVVNVNIPSIELIQNPDFENSTVALNGWTTWCTSGCGSGNEGQVSTSSCHSGNCYKDHCQHPIYDYLAQSFSATIGDTYTISFWLYQSGGGAGKFYANIDG</sequence>
<dbReference type="Proteomes" id="UP000663828">
    <property type="component" value="Unassembled WGS sequence"/>
</dbReference>
<organism evidence="3 5">
    <name type="scientific">Adineta ricciae</name>
    <name type="common">Rotifer</name>
    <dbReference type="NCBI Taxonomy" id="249248"/>
    <lineage>
        <taxon>Eukaryota</taxon>
        <taxon>Metazoa</taxon>
        <taxon>Spiralia</taxon>
        <taxon>Gnathifera</taxon>
        <taxon>Rotifera</taxon>
        <taxon>Eurotatoria</taxon>
        <taxon>Bdelloidea</taxon>
        <taxon>Adinetida</taxon>
        <taxon>Adinetidae</taxon>
        <taxon>Adineta</taxon>
    </lineage>
</organism>
<evidence type="ECO:0000313" key="4">
    <source>
        <dbReference type="EMBL" id="CAF1296304.1"/>
    </source>
</evidence>
<dbReference type="EMBL" id="CAJNOR010000953">
    <property type="protein sequence ID" value="CAF1044375.1"/>
    <property type="molecule type" value="Genomic_DNA"/>
</dbReference>
<dbReference type="AlphaFoldDB" id="A0A814JX48"/>
<feature type="region of interest" description="Disordered" evidence="1">
    <location>
        <begin position="122"/>
        <end position="171"/>
    </location>
</feature>
<dbReference type="EMBL" id="CAJNOJ010000212">
    <property type="protein sequence ID" value="CAF1296304.1"/>
    <property type="molecule type" value="Genomic_DNA"/>
</dbReference>
<keyword evidence="2" id="KW-0472">Membrane</keyword>
<dbReference type="Gene3D" id="2.60.120.260">
    <property type="entry name" value="Galactose-binding domain-like"/>
    <property type="match status" value="1"/>
</dbReference>
<feature type="region of interest" description="Disordered" evidence="1">
    <location>
        <begin position="28"/>
        <end position="69"/>
    </location>
</feature>
<evidence type="ECO:0000256" key="1">
    <source>
        <dbReference type="SAM" id="MobiDB-lite"/>
    </source>
</evidence>
<proteinExistence type="predicted"/>